<sequence>MNNITLKLNSIVEQYYNASYDDGDYYSQIEKFLNVKLTDFLIQYQVKHTGKLRKDLKNFVLNFINNPNKQYFYIETNDTFIVYDGKSYEIVKEDAILYSILNTVSHNHIVTPEQKQALKNKIIYSIKKQSILNSIPDSYTIQNILKYMNIFCLSKPYSKYILTIIGDCILKKNLDKIYLLPEKSKDFIDYVELHICELLGRTNCIKNIKYKWHSHNYKLCRIIEFDNSILMTESWEQMLKKHYCDFIVVATHYSEQYGDADKYLQYEKNTLNETITYLIDKNSKNIVDDFVGDFISTDEKLKISWEDMVYIWKDWIKKKNIPIPLYQKTLKEELQKKFEWNAESDSFMKCTSIHILYVECFKKFWEQNVKQNLDECIEISEIKDIYFNWLRSYNFGPHSDYKNYFLSERKIRHIINHFYKEIEIHEKKYIIGVVCDLWDKKKSIFEILEKLTFNNEEMNINYINLYKLYCRKCKEEKQLIVSKKYFTSNIENIIDKKYLNANTVNIDFWN</sequence>
<reference evidence="1" key="1">
    <citation type="journal article" date="2020" name="Nature">
        <title>Giant virus diversity and host interactions through global metagenomics.</title>
        <authorList>
            <person name="Schulz F."/>
            <person name="Roux S."/>
            <person name="Paez-Espino D."/>
            <person name="Jungbluth S."/>
            <person name="Walsh D.A."/>
            <person name="Denef V.J."/>
            <person name="McMahon K.D."/>
            <person name="Konstantinidis K.T."/>
            <person name="Eloe-Fadrosh E.A."/>
            <person name="Kyrpides N.C."/>
            <person name="Woyke T."/>
        </authorList>
    </citation>
    <scope>NUCLEOTIDE SEQUENCE</scope>
    <source>
        <strain evidence="1">GVMAG-M-3300021425-14</strain>
    </source>
</reference>
<organism evidence="1">
    <name type="scientific">viral metagenome</name>
    <dbReference type="NCBI Taxonomy" id="1070528"/>
    <lineage>
        <taxon>unclassified sequences</taxon>
        <taxon>metagenomes</taxon>
        <taxon>organismal metagenomes</taxon>
    </lineage>
</organism>
<proteinExistence type="predicted"/>
<protein>
    <submittedName>
        <fullName evidence="1">Uncharacterized protein</fullName>
    </submittedName>
</protein>
<dbReference type="EMBL" id="MN739460">
    <property type="protein sequence ID" value="QHT05846.1"/>
    <property type="molecule type" value="Genomic_DNA"/>
</dbReference>
<dbReference type="AlphaFoldDB" id="A0A6C0CM35"/>
<evidence type="ECO:0000313" key="1">
    <source>
        <dbReference type="EMBL" id="QHT05846.1"/>
    </source>
</evidence>
<name>A0A6C0CM35_9ZZZZ</name>
<accession>A0A6C0CM35</accession>